<dbReference type="InterPro" id="IPR052025">
    <property type="entry name" value="Xyloglucanase_GH74"/>
</dbReference>
<dbReference type="EMBL" id="FTNO01000001">
    <property type="protein sequence ID" value="SIQ88506.1"/>
    <property type="molecule type" value="Genomic_DNA"/>
</dbReference>
<keyword evidence="3" id="KW-1185">Reference proteome</keyword>
<dbReference type="GO" id="GO:0010411">
    <property type="term" value="P:xyloglucan metabolic process"/>
    <property type="evidence" value="ECO:0007669"/>
    <property type="project" value="TreeGrafter"/>
</dbReference>
<evidence type="ECO:0000313" key="3">
    <source>
        <dbReference type="Proteomes" id="UP000186914"/>
    </source>
</evidence>
<dbReference type="Gene3D" id="2.130.10.10">
    <property type="entry name" value="YVTN repeat-like/Quinoprotein amine dehydrogenase"/>
    <property type="match status" value="1"/>
</dbReference>
<organism evidence="2 3">
    <name type="scientific">Haladaptatus litoreus</name>
    <dbReference type="NCBI Taxonomy" id="553468"/>
    <lineage>
        <taxon>Archaea</taxon>
        <taxon>Methanobacteriati</taxon>
        <taxon>Methanobacteriota</taxon>
        <taxon>Stenosarchaea group</taxon>
        <taxon>Halobacteria</taxon>
        <taxon>Halobacteriales</taxon>
        <taxon>Haladaptataceae</taxon>
        <taxon>Haladaptatus</taxon>
    </lineage>
</organism>
<dbReference type="SUPFAM" id="SSF110296">
    <property type="entry name" value="Oligoxyloglucan reducing end-specific cellobiohydrolase"/>
    <property type="match status" value="1"/>
</dbReference>
<feature type="compositionally biased region" description="Basic and acidic residues" evidence="1">
    <location>
        <begin position="92"/>
        <end position="108"/>
    </location>
</feature>
<feature type="region of interest" description="Disordered" evidence="1">
    <location>
        <begin position="92"/>
        <end position="120"/>
    </location>
</feature>
<reference evidence="3" key="1">
    <citation type="submission" date="2017-01" db="EMBL/GenBank/DDBJ databases">
        <authorList>
            <person name="Varghese N."/>
            <person name="Submissions S."/>
        </authorList>
    </citation>
    <scope>NUCLEOTIDE SEQUENCE [LARGE SCALE GENOMIC DNA]</scope>
    <source>
        <strain evidence="3">CGMCC 1.7737</strain>
    </source>
</reference>
<dbReference type="RefSeq" id="WP_076427949.1">
    <property type="nucleotide sequence ID" value="NZ_FTNO01000001.1"/>
</dbReference>
<evidence type="ECO:0000313" key="2">
    <source>
        <dbReference type="EMBL" id="SIQ88506.1"/>
    </source>
</evidence>
<gene>
    <name evidence="2" type="ORF">SAMN05421858_0692</name>
</gene>
<protein>
    <recommendedName>
        <fullName evidence="4">BNR/Asp-box repeat-containing protein</fullName>
    </recommendedName>
</protein>
<evidence type="ECO:0008006" key="4">
    <source>
        <dbReference type="Google" id="ProtNLM"/>
    </source>
</evidence>
<dbReference type="CDD" id="cd15482">
    <property type="entry name" value="Sialidase_non-viral"/>
    <property type="match status" value="1"/>
</dbReference>
<accession>A0A1N6WEY5</accession>
<proteinExistence type="predicted"/>
<dbReference type="PANTHER" id="PTHR43739">
    <property type="entry name" value="XYLOGLUCANASE (EUROFUNG)"/>
    <property type="match status" value="1"/>
</dbReference>
<sequence length="324" mass="35873">MELYAAMRGGLLVADEDGTSEIRLEDHDLECVAATPDHVFCGTFDSGLFRSDDGGQTFRSVGSEAIRESVMSLAIDPTDPETVWVGTEPSRVYRSEDGGESWERREGLTDLPSEPNWSFPPRPHTHHVRWIEPDPNDPQHLYVGIEAGALVQTHDAGETWEDRVSDSRRDNHSLATHPDAPNRVWSAAGDGYAESVDGGETWDYPQTGLDHRYCWSVAAAPDDPETVLVSSATGPRTAHNAGSTDSYIYRKRSDEPWERLDELPTGEGVTRAVFAVEESAGELYAVSNRGVFRTEDAGTTWEELVLEWPTEFERQTARGLAVLP</sequence>
<dbReference type="PANTHER" id="PTHR43739:SF5">
    <property type="entry name" value="EXO-ALPHA-SIALIDASE"/>
    <property type="match status" value="1"/>
</dbReference>
<dbReference type="OrthoDB" id="197823at2157"/>
<feature type="compositionally biased region" description="Basic and acidic residues" evidence="1">
    <location>
        <begin position="158"/>
        <end position="172"/>
    </location>
</feature>
<name>A0A1N6WEY5_9EURY</name>
<evidence type="ECO:0000256" key="1">
    <source>
        <dbReference type="SAM" id="MobiDB-lite"/>
    </source>
</evidence>
<dbReference type="Proteomes" id="UP000186914">
    <property type="component" value="Unassembled WGS sequence"/>
</dbReference>
<dbReference type="InterPro" id="IPR015943">
    <property type="entry name" value="WD40/YVTN_repeat-like_dom_sf"/>
</dbReference>
<feature type="region of interest" description="Disordered" evidence="1">
    <location>
        <begin position="158"/>
        <end position="182"/>
    </location>
</feature>
<dbReference type="AlphaFoldDB" id="A0A1N6WEY5"/>